<evidence type="ECO:0000313" key="4">
    <source>
        <dbReference type="Proteomes" id="UP000183832"/>
    </source>
</evidence>
<feature type="region of interest" description="Disordered" evidence="2">
    <location>
        <begin position="747"/>
        <end position="771"/>
    </location>
</feature>
<feature type="coiled-coil region" evidence="1">
    <location>
        <begin position="1040"/>
        <end position="1096"/>
    </location>
</feature>
<feature type="compositionally biased region" description="Polar residues" evidence="2">
    <location>
        <begin position="343"/>
        <end position="357"/>
    </location>
</feature>
<evidence type="ECO:0000256" key="1">
    <source>
        <dbReference type="SAM" id="Coils"/>
    </source>
</evidence>
<feature type="compositionally biased region" description="Low complexity" evidence="2">
    <location>
        <begin position="217"/>
        <end position="227"/>
    </location>
</feature>
<protein>
    <submittedName>
        <fullName evidence="3">CLUMA_CG009617, isoform A</fullName>
    </submittedName>
</protein>
<feature type="compositionally biased region" description="Basic and acidic residues" evidence="2">
    <location>
        <begin position="200"/>
        <end position="214"/>
    </location>
</feature>
<sequence>MDMSIERNSITEPVELLEKDNEISSKLETMTNQVEVVESTKSPDECLTNGKVLNGDGSDSGVETGASTVVNGVLQRALSSNSGGYASSSGGIEDNIGPVSCNSSMISCCSDTCEKTNNTIITQNGNDCCASEGGSESSSITGGPTVRKFNCTNKKKIAVKEVSLNKSPRKSNEMNPNIRKPTVSRSNTLPSKSVAPNLIVRERARSRDKTKPEPMKSLMTTSLTRSMSVKRPPKPDSFPTSIKDMSLSMSSPRVNLSRTPSLTRHRTPLSTPTLTDDGRWPSISNRNLRNIRGSSVTPESLIIRTRIGNIQLDNNKMTTSSTLDKYGTLPRRRKEKSVEDLTKTGSRSSSMTRDSLPNRMTSSMIKRLPSKDNVSLTPNKSLPYYPKIAKKPLVSKTKIFHETSVQTALTSKDLENALAGNVENMPRIDAVETVTKETQSDIRDKEMEKLQLQLDRMNADHTQLLNKFGEKSQVVAQLEQELLKEREEKLTVQKELQNNTERVMNMLETFQAGSVAEKDGGDSLLMLESQLALSGNVLEKQQEEIIKLQGICRAMQRDMEKSLRIQDNLIKQKNELEEESTELQDFLQAEKVAFMEALKEAESENKHNKIKIAQRESDLERQQEECRALVRICEQRRQEYLGMQTKYNALESRSKELLLSQSSAVSGANAALSGLGNRLETLVEQLITSYNISEHDLEDIVFFNDAYSNSNSESPEYESPSTSCEKSPTKGQSFLTAIINAIRNATTSTTKTSNEKKEMVEEDEDSTEMLDSETEPCLIMDNALEDVQLPDSHSQHSQNLVSSSQIMISQIEVPSEIFKTSLNDDDDGSLDNLSQAIANRRQIELQTGAMATRSALRQDQSNTSDDISCGQESVAEVPSIGDFCTAQALVDQVICVDNSVTKLLKVLRIIQMDNENCIQELVTDKNRIQVKKEETLDKVNEWEMINQKLKSELRESAQQLIATSNELMNSRAELQKHRQEIDRLNEDICNLSTLCSEKNANDTNKIDKDEILNALKTWQETGCTPDCDIVSNVVKACREIPLLKEKLREKERQLLEIANNASNSNDIMTSSWHQAMAEAKRQYEAIDSALETLNNIQNIVKDCPELAKMQRDLEETNFNTINSLPIAPVMLSNGNLMSADLNANETTINNDNAQIIDSTA</sequence>
<dbReference type="STRING" id="568069.A0A1J1I9E0"/>
<organism evidence="3 4">
    <name type="scientific">Clunio marinus</name>
    <dbReference type="NCBI Taxonomy" id="568069"/>
    <lineage>
        <taxon>Eukaryota</taxon>
        <taxon>Metazoa</taxon>
        <taxon>Ecdysozoa</taxon>
        <taxon>Arthropoda</taxon>
        <taxon>Hexapoda</taxon>
        <taxon>Insecta</taxon>
        <taxon>Pterygota</taxon>
        <taxon>Neoptera</taxon>
        <taxon>Endopterygota</taxon>
        <taxon>Diptera</taxon>
        <taxon>Nematocera</taxon>
        <taxon>Chironomoidea</taxon>
        <taxon>Chironomidae</taxon>
        <taxon>Clunio</taxon>
    </lineage>
</organism>
<dbReference type="OrthoDB" id="7475679at2759"/>
<keyword evidence="4" id="KW-1185">Reference proteome</keyword>
<feature type="coiled-coil region" evidence="1">
    <location>
        <begin position="447"/>
        <end position="495"/>
    </location>
</feature>
<dbReference type="EMBL" id="CVRI01000043">
    <property type="protein sequence ID" value="CRK96188.1"/>
    <property type="molecule type" value="Genomic_DNA"/>
</dbReference>
<proteinExistence type="predicted"/>
<name>A0A1J1I9E0_9DIPT</name>
<evidence type="ECO:0000313" key="3">
    <source>
        <dbReference type="EMBL" id="CRK96188.1"/>
    </source>
</evidence>
<accession>A0A1J1I9E0</accession>
<feature type="region of interest" description="Disordered" evidence="2">
    <location>
        <begin position="166"/>
        <end position="281"/>
    </location>
</feature>
<evidence type="ECO:0000256" key="2">
    <source>
        <dbReference type="SAM" id="MobiDB-lite"/>
    </source>
</evidence>
<feature type="compositionally biased region" description="Acidic residues" evidence="2">
    <location>
        <begin position="760"/>
        <end position="771"/>
    </location>
</feature>
<feature type="coiled-coil region" evidence="1">
    <location>
        <begin position="932"/>
        <end position="987"/>
    </location>
</feature>
<reference evidence="3 4" key="1">
    <citation type="submission" date="2015-04" db="EMBL/GenBank/DDBJ databases">
        <authorList>
            <person name="Syromyatnikov M.Y."/>
            <person name="Popov V.N."/>
        </authorList>
    </citation>
    <scope>NUCLEOTIDE SEQUENCE [LARGE SCALE GENOMIC DNA]</scope>
</reference>
<gene>
    <name evidence="3" type="primary">putative cornetto</name>
    <name evidence="3" type="ORF">CLUMA_CG009617</name>
</gene>
<feature type="region of interest" description="Disordered" evidence="2">
    <location>
        <begin position="329"/>
        <end position="357"/>
    </location>
</feature>
<feature type="coiled-coil region" evidence="1">
    <location>
        <begin position="538"/>
        <end position="639"/>
    </location>
</feature>
<feature type="compositionally biased region" description="Polar residues" evidence="2">
    <location>
        <begin position="247"/>
        <end position="274"/>
    </location>
</feature>
<keyword evidence="1" id="KW-0175">Coiled coil</keyword>
<dbReference type="AlphaFoldDB" id="A0A1J1I9E0"/>
<dbReference type="Proteomes" id="UP000183832">
    <property type="component" value="Unassembled WGS sequence"/>
</dbReference>